<evidence type="ECO:0000313" key="4">
    <source>
        <dbReference type="Proteomes" id="UP000606720"/>
    </source>
</evidence>
<gene>
    <name evidence="3" type="ORF">H8S17_11835</name>
</gene>
<evidence type="ECO:0000256" key="1">
    <source>
        <dbReference type="SAM" id="MobiDB-lite"/>
    </source>
</evidence>
<accession>A0A923RW36</accession>
<evidence type="ECO:0000313" key="3">
    <source>
        <dbReference type="EMBL" id="MBC5714879.1"/>
    </source>
</evidence>
<protein>
    <submittedName>
        <fullName evidence="3">Uncharacterized protein</fullName>
    </submittedName>
</protein>
<proteinExistence type="predicted"/>
<sequence>MIMIGTPYEIDGFAFSDESMMEKAAKEAEGIRYVKNGTDMRDPQTVLLVYRQMVEQHVFETPVGYAFLYELQEYLRTSPAIDNDQIPPIPVITEDREPVRPKVIKKQPQKTKTKVVHKIKEQNVDYKRYFQVTCTIGVILFFIVVGMFAVTATSGNINIVNYENALIEKYENWEEQLDEREEKLKERENALQQNTQQTP</sequence>
<dbReference type="AlphaFoldDB" id="A0A923RW36"/>
<keyword evidence="2" id="KW-0812">Transmembrane</keyword>
<dbReference type="EMBL" id="JACOPH010000011">
    <property type="protein sequence ID" value="MBC5714879.1"/>
    <property type="molecule type" value="Genomic_DNA"/>
</dbReference>
<feature type="compositionally biased region" description="Polar residues" evidence="1">
    <location>
        <begin position="190"/>
        <end position="199"/>
    </location>
</feature>
<keyword evidence="2" id="KW-1133">Transmembrane helix</keyword>
<keyword evidence="4" id="KW-1185">Reference proteome</keyword>
<feature type="transmembrane region" description="Helical" evidence="2">
    <location>
        <begin position="129"/>
        <end position="150"/>
    </location>
</feature>
<dbReference type="Proteomes" id="UP000606720">
    <property type="component" value="Unassembled WGS sequence"/>
</dbReference>
<feature type="region of interest" description="Disordered" evidence="1">
    <location>
        <begin position="178"/>
        <end position="199"/>
    </location>
</feature>
<feature type="compositionally biased region" description="Basic and acidic residues" evidence="1">
    <location>
        <begin position="180"/>
        <end position="189"/>
    </location>
</feature>
<comment type="caution">
    <text evidence="3">The sequence shown here is derived from an EMBL/GenBank/DDBJ whole genome shotgun (WGS) entry which is preliminary data.</text>
</comment>
<keyword evidence="2" id="KW-0472">Membrane</keyword>
<organism evidence="3 4">
    <name type="scientific">Roseburia zhanii</name>
    <dbReference type="NCBI Taxonomy" id="2763064"/>
    <lineage>
        <taxon>Bacteria</taxon>
        <taxon>Bacillati</taxon>
        <taxon>Bacillota</taxon>
        <taxon>Clostridia</taxon>
        <taxon>Lachnospirales</taxon>
        <taxon>Lachnospiraceae</taxon>
        <taxon>Roseburia</taxon>
    </lineage>
</organism>
<dbReference type="RefSeq" id="WP_186867465.1">
    <property type="nucleotide sequence ID" value="NZ_JACOPH010000011.1"/>
</dbReference>
<name>A0A923RW36_9FIRM</name>
<evidence type="ECO:0000256" key="2">
    <source>
        <dbReference type="SAM" id="Phobius"/>
    </source>
</evidence>
<reference evidence="3" key="1">
    <citation type="submission" date="2020-08" db="EMBL/GenBank/DDBJ databases">
        <title>Genome public.</title>
        <authorList>
            <person name="Liu C."/>
            <person name="Sun Q."/>
        </authorList>
    </citation>
    <scope>NUCLEOTIDE SEQUENCE</scope>
    <source>
        <strain evidence="3">BX1005</strain>
    </source>
</reference>